<organism evidence="12 13">
    <name type="scientific">Clostridium punense</name>
    <dbReference type="NCBI Taxonomy" id="1054297"/>
    <lineage>
        <taxon>Bacteria</taxon>
        <taxon>Bacillati</taxon>
        <taxon>Bacillota</taxon>
        <taxon>Clostridia</taxon>
        <taxon>Eubacteriales</taxon>
        <taxon>Clostridiaceae</taxon>
        <taxon>Clostridium</taxon>
    </lineage>
</organism>
<keyword evidence="2 8" id="KW-0436">Ligase</keyword>
<dbReference type="Gene3D" id="1.10.730.10">
    <property type="entry name" value="Isoleucyl-tRNA Synthetase, Domain 1"/>
    <property type="match status" value="1"/>
</dbReference>
<dbReference type="InterPro" id="IPR035684">
    <property type="entry name" value="ArgRS_core"/>
</dbReference>
<keyword evidence="4 8" id="KW-0067">ATP-binding</keyword>
<comment type="caution">
    <text evidence="12">The sequence shown here is derived from an EMBL/GenBank/DDBJ whole genome shotgun (WGS) entry which is preliminary data.</text>
</comment>
<reference evidence="12 13" key="1">
    <citation type="submission" date="2021-03" db="EMBL/GenBank/DDBJ databases">
        <title>Genomic Encyclopedia of Type Strains, Phase IV (KMG-IV): sequencing the most valuable type-strain genomes for metagenomic binning, comparative biology and taxonomic classification.</title>
        <authorList>
            <person name="Goeker M."/>
        </authorList>
    </citation>
    <scope>NUCLEOTIDE SEQUENCE [LARGE SCALE GENOMIC DNA]</scope>
    <source>
        <strain evidence="12 13">DSM 28650</strain>
    </source>
</reference>
<dbReference type="InterPro" id="IPR001278">
    <property type="entry name" value="Arg-tRNA-ligase"/>
</dbReference>
<dbReference type="SMART" id="SM00836">
    <property type="entry name" value="DALR_1"/>
    <property type="match status" value="1"/>
</dbReference>
<dbReference type="Pfam" id="PF05746">
    <property type="entry name" value="DALR_1"/>
    <property type="match status" value="1"/>
</dbReference>
<dbReference type="SMART" id="SM01016">
    <property type="entry name" value="Arg_tRNA_synt_N"/>
    <property type="match status" value="1"/>
</dbReference>
<dbReference type="GO" id="GO:0004814">
    <property type="term" value="F:arginine-tRNA ligase activity"/>
    <property type="evidence" value="ECO:0007669"/>
    <property type="project" value="UniProtKB-EC"/>
</dbReference>
<dbReference type="InterPro" id="IPR036695">
    <property type="entry name" value="Arg-tRNA-synth_N_sf"/>
</dbReference>
<dbReference type="Gene3D" id="3.40.50.620">
    <property type="entry name" value="HUPs"/>
    <property type="match status" value="1"/>
</dbReference>
<gene>
    <name evidence="8" type="primary">argS</name>
    <name evidence="12" type="ORF">J2Z44_002237</name>
</gene>
<keyword evidence="6 8" id="KW-0030">Aminoacyl-tRNA synthetase</keyword>
<evidence type="ECO:0000256" key="6">
    <source>
        <dbReference type="ARBA" id="ARBA00023146"/>
    </source>
</evidence>
<dbReference type="InterPro" id="IPR009080">
    <property type="entry name" value="tRNAsynth_Ia_anticodon-bd"/>
</dbReference>
<dbReference type="InterPro" id="IPR005148">
    <property type="entry name" value="Arg-tRNA-synth_N"/>
</dbReference>
<evidence type="ECO:0000256" key="9">
    <source>
        <dbReference type="RuleBase" id="RU363038"/>
    </source>
</evidence>
<dbReference type="InterPro" id="IPR008909">
    <property type="entry name" value="DALR_anticod-bd"/>
</dbReference>
<keyword evidence="3 8" id="KW-0547">Nucleotide-binding</keyword>
<name>A0ABS4K556_9CLOT</name>
<evidence type="ECO:0000256" key="5">
    <source>
        <dbReference type="ARBA" id="ARBA00022917"/>
    </source>
</evidence>
<evidence type="ECO:0000313" key="12">
    <source>
        <dbReference type="EMBL" id="MBP2022416.1"/>
    </source>
</evidence>
<evidence type="ECO:0000256" key="4">
    <source>
        <dbReference type="ARBA" id="ARBA00022840"/>
    </source>
</evidence>
<dbReference type="RefSeq" id="WP_021281875.1">
    <property type="nucleotide sequence ID" value="NZ_JAGGLL010000016.1"/>
</dbReference>
<dbReference type="SUPFAM" id="SSF55190">
    <property type="entry name" value="Arginyl-tRNA synthetase (ArgRS), N-terminal 'additional' domain"/>
    <property type="match status" value="1"/>
</dbReference>
<evidence type="ECO:0000256" key="8">
    <source>
        <dbReference type="HAMAP-Rule" id="MF_00123"/>
    </source>
</evidence>
<dbReference type="CDD" id="cd07956">
    <property type="entry name" value="Anticodon_Ia_Arg"/>
    <property type="match status" value="1"/>
</dbReference>
<feature type="short sequence motif" description="'HIGH' region" evidence="8">
    <location>
        <begin position="123"/>
        <end position="133"/>
    </location>
</feature>
<evidence type="ECO:0000256" key="2">
    <source>
        <dbReference type="ARBA" id="ARBA00022598"/>
    </source>
</evidence>
<keyword evidence="8" id="KW-0963">Cytoplasm</keyword>
<sequence>MEKLIKKISTIMEDKFEQCGYDRQLCTVTVSNRPDLCQFQCNGAMAAAKKYKKSPIDIAKEIVAAVENEENFENVSIAGPGFININLKDSFISNYINNMYGDSKLGCTSDVDPMTIVVDYGGANVAKPLHVGHLRAAIIGESIKRIGRFLGHKVIGDVHLGDWGLQIGMVISEVERRNPSLPYFDEDFQGEYPETAPFTIDELEEIYPAASSLAKSDEKAMEAARKATFELQNGRRGYVALWKHILNVSIADLKKNYGNLNVEFDLWKGESDCQKYIPEMVELFKEKGFTYESEGALVIDVAKETDTYTVPPIIILKSDGATLYSTTDLATIVERVKDYNPDAIIYVVDKRQGLHFEQVFRCAKKTNIIKEDATLDFIGFGTMNGKDGKPFKTREGGVMRLQDLIQIIKDNVKDKLKETDTMTPEEVEEISRKVGLAALKYGDLSNQATKDYIFDMDKFSSFEGNTGPYLLYTVVRIKSILRKAEAEGINLSSSKEILHPYSSTERDLMLKISRFNEVVNLSFKDRSPNKICDYIYDLSNLFNKFYHDNRIIAEENIEKKMSWLNLITLTQKVLEAGLDLLGIEAPEKM</sequence>
<feature type="domain" description="DALR anticodon binding" evidence="10">
    <location>
        <begin position="470"/>
        <end position="589"/>
    </location>
</feature>
<evidence type="ECO:0000256" key="3">
    <source>
        <dbReference type="ARBA" id="ARBA00022741"/>
    </source>
</evidence>
<feature type="domain" description="Arginyl tRNA synthetase N-terminal" evidence="11">
    <location>
        <begin position="2"/>
        <end position="87"/>
    </location>
</feature>
<dbReference type="Gene3D" id="3.30.1360.70">
    <property type="entry name" value="Arginyl tRNA synthetase N-terminal domain"/>
    <property type="match status" value="1"/>
</dbReference>
<keyword evidence="5 8" id="KW-0648">Protein biosynthesis</keyword>
<dbReference type="PRINTS" id="PR01038">
    <property type="entry name" value="TRNASYNTHARG"/>
</dbReference>
<accession>A0ABS4K556</accession>
<comment type="subcellular location">
    <subcellularLocation>
        <location evidence="8">Cytoplasm</location>
    </subcellularLocation>
</comment>
<evidence type="ECO:0000256" key="1">
    <source>
        <dbReference type="ARBA" id="ARBA00005594"/>
    </source>
</evidence>
<dbReference type="PANTHER" id="PTHR11956:SF11">
    <property type="entry name" value="ARGININE--TRNA LIGASE, MITOCHONDRIAL-RELATED"/>
    <property type="match status" value="1"/>
</dbReference>
<dbReference type="Proteomes" id="UP001519308">
    <property type="component" value="Unassembled WGS sequence"/>
</dbReference>
<evidence type="ECO:0000259" key="11">
    <source>
        <dbReference type="SMART" id="SM01016"/>
    </source>
</evidence>
<dbReference type="SUPFAM" id="SSF52374">
    <property type="entry name" value="Nucleotidylyl transferase"/>
    <property type="match status" value="1"/>
</dbReference>
<comment type="subunit">
    <text evidence="8">Monomer.</text>
</comment>
<protein>
    <recommendedName>
        <fullName evidence="8">Arginine--tRNA ligase</fullName>
        <ecNumber evidence="8">6.1.1.19</ecNumber>
    </recommendedName>
    <alternativeName>
        <fullName evidence="8">Arginyl-tRNA synthetase</fullName>
        <shortName evidence="8">ArgRS</shortName>
    </alternativeName>
</protein>
<dbReference type="Pfam" id="PF03485">
    <property type="entry name" value="Arg_tRNA_synt_N"/>
    <property type="match status" value="1"/>
</dbReference>
<dbReference type="InterPro" id="IPR014729">
    <property type="entry name" value="Rossmann-like_a/b/a_fold"/>
</dbReference>
<comment type="similarity">
    <text evidence="1 8 9">Belongs to the class-I aminoacyl-tRNA synthetase family.</text>
</comment>
<evidence type="ECO:0000313" key="13">
    <source>
        <dbReference type="Proteomes" id="UP001519308"/>
    </source>
</evidence>
<proteinExistence type="inferred from homology"/>
<dbReference type="SUPFAM" id="SSF47323">
    <property type="entry name" value="Anticodon-binding domain of a subclass of class I aminoacyl-tRNA synthetases"/>
    <property type="match status" value="1"/>
</dbReference>
<dbReference type="PANTHER" id="PTHR11956">
    <property type="entry name" value="ARGINYL-TRNA SYNTHETASE"/>
    <property type="match status" value="1"/>
</dbReference>
<dbReference type="CDD" id="cd00671">
    <property type="entry name" value="ArgRS_core"/>
    <property type="match status" value="1"/>
</dbReference>
<dbReference type="Pfam" id="PF00750">
    <property type="entry name" value="tRNA-synt_1d"/>
    <property type="match status" value="1"/>
</dbReference>
<dbReference type="NCBIfam" id="TIGR00456">
    <property type="entry name" value="argS"/>
    <property type="match status" value="1"/>
</dbReference>
<evidence type="ECO:0000256" key="7">
    <source>
        <dbReference type="ARBA" id="ARBA00049339"/>
    </source>
</evidence>
<comment type="catalytic activity">
    <reaction evidence="7 8">
        <text>tRNA(Arg) + L-arginine + ATP = L-arginyl-tRNA(Arg) + AMP + diphosphate</text>
        <dbReference type="Rhea" id="RHEA:20301"/>
        <dbReference type="Rhea" id="RHEA-COMP:9658"/>
        <dbReference type="Rhea" id="RHEA-COMP:9673"/>
        <dbReference type="ChEBI" id="CHEBI:30616"/>
        <dbReference type="ChEBI" id="CHEBI:32682"/>
        <dbReference type="ChEBI" id="CHEBI:33019"/>
        <dbReference type="ChEBI" id="CHEBI:78442"/>
        <dbReference type="ChEBI" id="CHEBI:78513"/>
        <dbReference type="ChEBI" id="CHEBI:456215"/>
        <dbReference type="EC" id="6.1.1.19"/>
    </reaction>
</comment>
<dbReference type="EC" id="6.1.1.19" evidence="8"/>
<keyword evidence="13" id="KW-1185">Reference proteome</keyword>
<dbReference type="HAMAP" id="MF_00123">
    <property type="entry name" value="Arg_tRNA_synth"/>
    <property type="match status" value="1"/>
</dbReference>
<dbReference type="EMBL" id="JAGGLL010000016">
    <property type="protein sequence ID" value="MBP2022416.1"/>
    <property type="molecule type" value="Genomic_DNA"/>
</dbReference>
<evidence type="ECO:0000259" key="10">
    <source>
        <dbReference type="SMART" id="SM00836"/>
    </source>
</evidence>